<dbReference type="OrthoDB" id="6572380at2759"/>
<dbReference type="AlphaFoldDB" id="A0A834M5S1"/>
<sequence length="145" mass="16278">MGSKDAEEFRYALQDIAQYIPRLDCPFDRVRCSEWTRKLGSLADDNLELCKIKNDYAQYLRIQVRNHCLHGPFEHPPPDKALPPLSEYLGGIMCKEVPFLPKMGPINPVLHHKSPDGRAYVSAKQIPGGGVLCYMAVSPDGLVLK</sequence>
<organism evidence="2 3">
    <name type="scientific">Rhynchophorus ferrugineus</name>
    <name type="common">Red palm weevil</name>
    <name type="synonym">Curculio ferrugineus</name>
    <dbReference type="NCBI Taxonomy" id="354439"/>
    <lineage>
        <taxon>Eukaryota</taxon>
        <taxon>Metazoa</taxon>
        <taxon>Ecdysozoa</taxon>
        <taxon>Arthropoda</taxon>
        <taxon>Hexapoda</taxon>
        <taxon>Insecta</taxon>
        <taxon>Pterygota</taxon>
        <taxon>Neoptera</taxon>
        <taxon>Endopterygota</taxon>
        <taxon>Coleoptera</taxon>
        <taxon>Polyphaga</taxon>
        <taxon>Cucujiformia</taxon>
        <taxon>Curculionidae</taxon>
        <taxon>Dryophthorinae</taxon>
        <taxon>Rhynchophorus</taxon>
    </lineage>
</organism>
<keyword evidence="3" id="KW-1185">Reference proteome</keyword>
<accession>A0A834M5S1</accession>
<protein>
    <recommendedName>
        <fullName evidence="1">DUF4485 domain-containing protein</fullName>
    </recommendedName>
</protein>
<dbReference type="InterPro" id="IPR027831">
    <property type="entry name" value="DUF4485"/>
</dbReference>
<evidence type="ECO:0000259" key="1">
    <source>
        <dbReference type="Pfam" id="PF14846"/>
    </source>
</evidence>
<proteinExistence type="predicted"/>
<dbReference type="EMBL" id="JAACXV010013590">
    <property type="protein sequence ID" value="KAF7273041.1"/>
    <property type="molecule type" value="Genomic_DNA"/>
</dbReference>
<evidence type="ECO:0000313" key="2">
    <source>
        <dbReference type="EMBL" id="KAF7273041.1"/>
    </source>
</evidence>
<reference evidence="2" key="1">
    <citation type="submission" date="2020-08" db="EMBL/GenBank/DDBJ databases">
        <title>Genome sequencing and assembly of the red palm weevil Rhynchophorus ferrugineus.</title>
        <authorList>
            <person name="Dias G.B."/>
            <person name="Bergman C.M."/>
            <person name="Manee M."/>
        </authorList>
    </citation>
    <scope>NUCLEOTIDE SEQUENCE</scope>
    <source>
        <strain evidence="2">AA-2017</strain>
        <tissue evidence="2">Whole larva</tissue>
    </source>
</reference>
<comment type="caution">
    <text evidence="2">The sequence shown here is derived from an EMBL/GenBank/DDBJ whole genome shotgun (WGS) entry which is preliminary data.</text>
</comment>
<evidence type="ECO:0000313" key="3">
    <source>
        <dbReference type="Proteomes" id="UP000625711"/>
    </source>
</evidence>
<dbReference type="Proteomes" id="UP000625711">
    <property type="component" value="Unassembled WGS sequence"/>
</dbReference>
<gene>
    <name evidence="2" type="ORF">GWI33_014232</name>
</gene>
<dbReference type="Pfam" id="PF14846">
    <property type="entry name" value="DUF4485"/>
    <property type="match status" value="1"/>
</dbReference>
<name>A0A834M5S1_RHYFE</name>
<feature type="domain" description="DUF4485" evidence="1">
    <location>
        <begin position="7"/>
        <end position="88"/>
    </location>
</feature>